<evidence type="ECO:0000256" key="1">
    <source>
        <dbReference type="SAM" id="Phobius"/>
    </source>
</evidence>
<dbReference type="PROSITE" id="PS50060">
    <property type="entry name" value="MAM_2"/>
    <property type="match status" value="4"/>
</dbReference>
<dbReference type="Proteomes" id="UP000472260">
    <property type="component" value="Unassembled WGS sequence"/>
</dbReference>
<reference evidence="3" key="1">
    <citation type="submission" date="2025-08" db="UniProtKB">
        <authorList>
            <consortium name="Ensembl"/>
        </authorList>
    </citation>
    <scope>IDENTIFICATION</scope>
</reference>
<protein>
    <submittedName>
        <fullName evidence="3">Apical endosomal glycoprotein-like</fullName>
    </submittedName>
</protein>
<feature type="domain" description="MAM" evidence="2">
    <location>
        <begin position="1"/>
        <end position="163"/>
    </location>
</feature>
<proteinExistence type="predicted"/>
<dbReference type="InterPro" id="IPR013320">
    <property type="entry name" value="ConA-like_dom_sf"/>
</dbReference>
<dbReference type="PANTHER" id="PTHR23282">
    <property type="entry name" value="APICAL ENDOSOMAL GLYCOPROTEIN PRECURSOR"/>
    <property type="match status" value="1"/>
</dbReference>
<reference evidence="3" key="2">
    <citation type="submission" date="2025-09" db="UniProtKB">
        <authorList>
            <consortium name="Ensembl"/>
        </authorList>
    </citation>
    <scope>IDENTIFICATION</scope>
</reference>
<feature type="transmembrane region" description="Helical" evidence="1">
    <location>
        <begin position="322"/>
        <end position="341"/>
    </location>
</feature>
<keyword evidence="4" id="KW-1185">Reference proteome</keyword>
<feature type="domain" description="MAM" evidence="2">
    <location>
        <begin position="439"/>
        <end position="493"/>
    </location>
</feature>
<organism evidence="3 4">
    <name type="scientific">Sinocyclocheilus anshuiensis</name>
    <dbReference type="NCBI Taxonomy" id="1608454"/>
    <lineage>
        <taxon>Eukaryota</taxon>
        <taxon>Metazoa</taxon>
        <taxon>Chordata</taxon>
        <taxon>Craniata</taxon>
        <taxon>Vertebrata</taxon>
        <taxon>Euteleostomi</taxon>
        <taxon>Actinopterygii</taxon>
        <taxon>Neopterygii</taxon>
        <taxon>Teleostei</taxon>
        <taxon>Ostariophysi</taxon>
        <taxon>Cypriniformes</taxon>
        <taxon>Cyprinidae</taxon>
        <taxon>Cyprininae</taxon>
        <taxon>Sinocyclocheilus</taxon>
    </lineage>
</organism>
<evidence type="ECO:0000313" key="3">
    <source>
        <dbReference type="Ensembl" id="ENSSANP00000049420.1"/>
    </source>
</evidence>
<name>A0A671NUT0_9TELE</name>
<sequence>MSCDFEDGTCGWDLRTISSLKWTRTNQMNISLSEPLKGPGRDHTTNTVAGHFLYVTKPDVMKSDWTSFQSPPLAPTNDTHPCRMVMYTHQFGRVSGGLSVLVAEKQIYPVWERGGALGDLWVKAEVEFVVNSTFQILFVAAIRDQAYGGIAIDDIVLSPECHLSNESMPRPEFPKPPAHPCTDDDLKICDFKEDCPAGEDEAQCGDFSYELGSSGWTDTSIGSQAWELKLEYNDTLKVSFVCQLSEAQTRTPLLGPSGPACILQFSYSLSGSNPHIGDLAVYVVDSVLGTHPVLWEFSGRTNEMAGIWVKEEVYVGARDHRLQVDCLVVCLLFCLSLYLHLSIYLSIYLSVCLSVHHPSIYLSVYLCLSFCLSIHPSIHLSIYLSICLSVCLSVILSFYLLSYRSICHSICLLSFSVRVQGPCALSVNLLFADSSEELLWTRNGAHGNVWHEGHCSVPPQLTTFQLVFEATRSGFDGQLALDDVAFVAGPCSLPTMCSFESQTCGYTSSGRARWIHQSWASTKTGPKTDHTLETENGFYMLAHSSSDVLPEGSVTTFTSPVRRGLSHTECVHFWYHTGGEKPGTLKVYVKPTDGNRIQLFSSSIRQGHAWRHGQGNVNWHGDWQLEFEVKGEGDLFSFIAIDDITYSTHSCPTTDSICDFEKGLCGWSNTQNPSVDWLDWDLTSVQAEMFYSTPPYDHTLYTEEGHFLVLPNSQRDTATQNAWLLSPHLAPTKGTCLSFWVYQPTMYDTKLTVWRLSEGTRHELLTLHEGGGDWKLFSVNITSETEYQIVLEGFKGEKGVLALDDIRYTVGVNCAGQKTDQSKTSSDNTGTIVASVVVVIVLLMLLAALLVFYLKTKHKANALIQESNVSHINCVGFGNDMYESGNAERMEGVNKNTGP</sequence>
<dbReference type="Ensembl" id="ENSSANT00000052540.1">
    <property type="protein sequence ID" value="ENSSANP00000049420.1"/>
    <property type="gene ID" value="ENSSANG00000024833.1"/>
</dbReference>
<dbReference type="SMART" id="SM00137">
    <property type="entry name" value="MAM"/>
    <property type="match status" value="3"/>
</dbReference>
<dbReference type="Pfam" id="PF00629">
    <property type="entry name" value="MAM"/>
    <property type="match status" value="4"/>
</dbReference>
<keyword evidence="1" id="KW-0472">Membrane</keyword>
<dbReference type="PANTHER" id="PTHR23282:SF148">
    <property type="entry name" value="MAM DOMAIN-CONTAINING PROTEIN"/>
    <property type="match status" value="1"/>
</dbReference>
<feature type="domain" description="MAM" evidence="2">
    <location>
        <begin position="656"/>
        <end position="816"/>
    </location>
</feature>
<evidence type="ECO:0000313" key="4">
    <source>
        <dbReference type="Proteomes" id="UP000472260"/>
    </source>
</evidence>
<feature type="transmembrane region" description="Helical" evidence="1">
    <location>
        <begin position="832"/>
        <end position="854"/>
    </location>
</feature>
<accession>A0A671NUT0</accession>
<dbReference type="CDD" id="cd06263">
    <property type="entry name" value="MAM"/>
    <property type="match status" value="3"/>
</dbReference>
<dbReference type="GO" id="GO:0016020">
    <property type="term" value="C:membrane"/>
    <property type="evidence" value="ECO:0007669"/>
    <property type="project" value="InterPro"/>
</dbReference>
<feature type="transmembrane region" description="Helical" evidence="1">
    <location>
        <begin position="380"/>
        <end position="401"/>
    </location>
</feature>
<keyword evidence="1" id="KW-1133">Transmembrane helix</keyword>
<gene>
    <name evidence="3" type="primary">mamdc4</name>
</gene>
<dbReference type="AlphaFoldDB" id="A0A671NUT0"/>
<evidence type="ECO:0000259" key="2">
    <source>
        <dbReference type="PROSITE" id="PS50060"/>
    </source>
</evidence>
<dbReference type="InterPro" id="IPR051560">
    <property type="entry name" value="MAM_domain-containing"/>
</dbReference>
<dbReference type="SUPFAM" id="SSF49899">
    <property type="entry name" value="Concanavalin A-like lectins/glucanases"/>
    <property type="match status" value="5"/>
</dbReference>
<dbReference type="Gene3D" id="2.60.120.200">
    <property type="match status" value="5"/>
</dbReference>
<feature type="domain" description="MAM" evidence="2">
    <location>
        <begin position="495"/>
        <end position="653"/>
    </location>
</feature>
<dbReference type="InterPro" id="IPR000998">
    <property type="entry name" value="MAM_dom"/>
</dbReference>
<keyword evidence="1" id="KW-0812">Transmembrane</keyword>